<evidence type="ECO:0000313" key="2">
    <source>
        <dbReference type="Proteomes" id="UP000324104"/>
    </source>
</evidence>
<organism evidence="1 2">
    <name type="scientific">Natrialba swarupiae</name>
    <dbReference type="NCBI Taxonomy" id="2448032"/>
    <lineage>
        <taxon>Archaea</taxon>
        <taxon>Methanobacteriati</taxon>
        <taxon>Methanobacteriota</taxon>
        <taxon>Stenosarchaea group</taxon>
        <taxon>Halobacteria</taxon>
        <taxon>Halobacteriales</taxon>
        <taxon>Natrialbaceae</taxon>
        <taxon>Natrialba</taxon>
    </lineage>
</organism>
<keyword evidence="2" id="KW-1185">Reference proteome</keyword>
<comment type="caution">
    <text evidence="1">The sequence shown here is derived from an EMBL/GenBank/DDBJ whole genome shotgun (WGS) entry which is preliminary data.</text>
</comment>
<gene>
    <name evidence="1" type="ORF">FYC77_09660</name>
</gene>
<dbReference type="AlphaFoldDB" id="A0A5D5AKB4"/>
<dbReference type="EMBL" id="VTAW01000010">
    <property type="protein sequence ID" value="TYT62209.1"/>
    <property type="molecule type" value="Genomic_DNA"/>
</dbReference>
<protein>
    <submittedName>
        <fullName evidence="1">Uncharacterized protein</fullName>
    </submittedName>
</protein>
<accession>A0A5D5AKB4</accession>
<dbReference type="RefSeq" id="WP_149081296.1">
    <property type="nucleotide sequence ID" value="NZ_VTAW01000010.1"/>
</dbReference>
<proteinExistence type="predicted"/>
<reference evidence="1 2" key="1">
    <citation type="submission" date="2019-08" db="EMBL/GenBank/DDBJ databases">
        <title>Archaea genome.</title>
        <authorList>
            <person name="Kajale S."/>
            <person name="Shouche Y."/>
            <person name="Deshpande N."/>
            <person name="Sharma A."/>
        </authorList>
    </citation>
    <scope>NUCLEOTIDE SEQUENCE [LARGE SCALE GENOMIC DNA]</scope>
    <source>
        <strain evidence="1 2">ESP3B_9</strain>
    </source>
</reference>
<sequence>MTEDRYTLVGVYVSRPVCDRLGDYLYERAGVVDIEEYFDPAASGVTVGDPGADATDDLLAEVVAEFASLYDAADFDAVNAVDPEDFVLTYLAAEPETVATARELFEAAGTIQNAGLRTVHTAIIDAWLADAFEESDRQVDDSSASE</sequence>
<name>A0A5D5AKB4_9EURY</name>
<evidence type="ECO:0000313" key="1">
    <source>
        <dbReference type="EMBL" id="TYT62209.1"/>
    </source>
</evidence>
<dbReference type="Proteomes" id="UP000324104">
    <property type="component" value="Unassembled WGS sequence"/>
</dbReference>